<dbReference type="InterPro" id="IPR053295">
    <property type="entry name" value="Innate_immunity_reg"/>
</dbReference>
<protein>
    <recommendedName>
        <fullName evidence="2">MD domain-containing protein</fullName>
    </recommendedName>
</protein>
<evidence type="ECO:0000259" key="2">
    <source>
        <dbReference type="SMART" id="SM00604"/>
    </source>
</evidence>
<organism evidence="3 4">
    <name type="scientific">Caenorhabditis angaria</name>
    <dbReference type="NCBI Taxonomy" id="860376"/>
    <lineage>
        <taxon>Eukaryota</taxon>
        <taxon>Metazoa</taxon>
        <taxon>Ecdysozoa</taxon>
        <taxon>Nematoda</taxon>
        <taxon>Chromadorea</taxon>
        <taxon>Rhabditida</taxon>
        <taxon>Rhabditina</taxon>
        <taxon>Rhabditomorpha</taxon>
        <taxon>Rhabditoidea</taxon>
        <taxon>Rhabditidae</taxon>
        <taxon>Peloderinae</taxon>
        <taxon>Caenorhabditis</taxon>
    </lineage>
</organism>
<dbReference type="InterPro" id="IPR006582">
    <property type="entry name" value="MD_domain"/>
</dbReference>
<evidence type="ECO:0000256" key="1">
    <source>
        <dbReference type="SAM" id="SignalP"/>
    </source>
</evidence>
<dbReference type="SMART" id="SM00604">
    <property type="entry name" value="MD"/>
    <property type="match status" value="1"/>
</dbReference>
<keyword evidence="4" id="KW-1185">Reference proteome</keyword>
<reference evidence="3" key="1">
    <citation type="submission" date="2022-11" db="EMBL/GenBank/DDBJ databases">
        <authorList>
            <person name="Kikuchi T."/>
        </authorList>
    </citation>
    <scope>NUCLEOTIDE SEQUENCE</scope>
    <source>
        <strain evidence="3">PS1010</strain>
    </source>
</reference>
<proteinExistence type="predicted"/>
<feature type="chain" id="PRO_5040175268" description="MD domain-containing protein" evidence="1">
    <location>
        <begin position="17"/>
        <end position="359"/>
    </location>
</feature>
<evidence type="ECO:0000313" key="3">
    <source>
        <dbReference type="EMBL" id="CAI5456436.1"/>
    </source>
</evidence>
<dbReference type="PANTHER" id="PTHR47324:SF2">
    <property type="entry name" value="EGF-LIKE DOMAIN-CONTAINING PROTEIN-RELATED"/>
    <property type="match status" value="1"/>
</dbReference>
<accession>A0A9P1J4K2</accession>
<dbReference type="Pfam" id="PF23623">
    <property type="entry name" value="GBD_IRG7_N"/>
    <property type="match status" value="1"/>
</dbReference>
<keyword evidence="1" id="KW-0732">Signal</keyword>
<name>A0A9P1J4K2_9PELO</name>
<comment type="caution">
    <text evidence="3">The sequence shown here is derived from an EMBL/GenBank/DDBJ whole genome shotgun (WGS) entry which is preliminary data.</text>
</comment>
<feature type="signal peptide" evidence="1">
    <location>
        <begin position="1"/>
        <end position="16"/>
    </location>
</feature>
<dbReference type="InterPro" id="IPR057086">
    <property type="entry name" value="GBD_Irg-7_N"/>
</dbReference>
<dbReference type="EMBL" id="CANHGI010000006">
    <property type="protein sequence ID" value="CAI5456436.1"/>
    <property type="molecule type" value="Genomic_DNA"/>
</dbReference>
<sequence>MLKLALFLTLFGLRLGLNWDTQDFANRLNEKTKLFHDLGLPNVGDRFNPIFPEKQQLKTQTKSEQLDNVPCPPGFSGINCSIATCYNRSYPILAHDGTAEFGDLVESDYSATCSDTFTFYIDNAIPKFYVVLNTFDATNPKGTIYDSYGTEVQSCGDFSFSKTQTIHLICDPPKGVYTVKLSADANKPCIFEIRAPTNLTIDGGFISDQRDDDVQQIILETANQGIFRYPTEFVKSWFAFKVEHEEFPAHPEEVHIYMNGLYDQTFGLNLRYGCDAPHITSTPYNCSSSNVYHVKVRGYDSDGNRFQRIYDFYCEPPENVSPTQNPVSTTPPSFCQNGGILYDSPKILKGQSFHSTIEN</sequence>
<dbReference type="Proteomes" id="UP001152747">
    <property type="component" value="Unassembled WGS sequence"/>
</dbReference>
<feature type="domain" description="MD" evidence="2">
    <location>
        <begin position="169"/>
        <end position="309"/>
    </location>
</feature>
<dbReference type="PANTHER" id="PTHR47324">
    <property type="entry name" value="PROTEIN IRG-7-RELATED"/>
    <property type="match status" value="1"/>
</dbReference>
<dbReference type="OrthoDB" id="5781163at2759"/>
<dbReference type="AlphaFoldDB" id="A0A9P1J4K2"/>
<gene>
    <name evidence="3" type="ORF">CAMP_LOCUS19073</name>
</gene>
<evidence type="ECO:0000313" key="4">
    <source>
        <dbReference type="Proteomes" id="UP001152747"/>
    </source>
</evidence>